<dbReference type="PANTHER" id="PTHR42852">
    <property type="entry name" value="THIOL:DISULFIDE INTERCHANGE PROTEIN DSBE"/>
    <property type="match status" value="1"/>
</dbReference>
<name>A0A9X2KB68_9MICO</name>
<evidence type="ECO:0000256" key="3">
    <source>
        <dbReference type="ARBA" id="ARBA00022968"/>
    </source>
</evidence>
<keyword evidence="4" id="KW-1015">Disulfide bond</keyword>
<evidence type="ECO:0000313" key="9">
    <source>
        <dbReference type="Proteomes" id="UP001139722"/>
    </source>
</evidence>
<dbReference type="RefSeq" id="WP_156998754.1">
    <property type="nucleotide sequence ID" value="NZ_BAAANU010000039.1"/>
</dbReference>
<dbReference type="SUPFAM" id="SSF52833">
    <property type="entry name" value="Thioredoxin-like"/>
    <property type="match status" value="1"/>
</dbReference>
<organism evidence="8 9">
    <name type="scientific">Agromyces terreus</name>
    <dbReference type="NCBI Taxonomy" id="424795"/>
    <lineage>
        <taxon>Bacteria</taxon>
        <taxon>Bacillati</taxon>
        <taxon>Actinomycetota</taxon>
        <taxon>Actinomycetes</taxon>
        <taxon>Micrococcales</taxon>
        <taxon>Microbacteriaceae</taxon>
        <taxon>Agromyces</taxon>
    </lineage>
</organism>
<dbReference type="PROSITE" id="PS51352">
    <property type="entry name" value="THIOREDOXIN_2"/>
    <property type="match status" value="1"/>
</dbReference>
<dbReference type="PANTHER" id="PTHR42852:SF6">
    <property type="entry name" value="THIOL:DISULFIDE INTERCHANGE PROTEIN DSBE"/>
    <property type="match status" value="1"/>
</dbReference>
<keyword evidence="5" id="KW-0676">Redox-active center</keyword>
<dbReference type="CDD" id="cd02966">
    <property type="entry name" value="TlpA_like_family"/>
    <property type="match status" value="1"/>
</dbReference>
<dbReference type="InterPro" id="IPR017937">
    <property type="entry name" value="Thioredoxin_CS"/>
</dbReference>
<dbReference type="Gene3D" id="3.40.30.10">
    <property type="entry name" value="Glutaredoxin"/>
    <property type="match status" value="1"/>
</dbReference>
<feature type="domain" description="Thioredoxin" evidence="7">
    <location>
        <begin position="77"/>
        <end position="226"/>
    </location>
</feature>
<keyword evidence="2" id="KW-0201">Cytochrome c-type biogenesis</keyword>
<dbReference type="AlphaFoldDB" id="A0A9X2KB68"/>
<dbReference type="InterPro" id="IPR050553">
    <property type="entry name" value="Thioredoxin_ResA/DsbE_sf"/>
</dbReference>
<keyword evidence="9" id="KW-1185">Reference proteome</keyword>
<dbReference type="Proteomes" id="UP001139722">
    <property type="component" value="Unassembled WGS sequence"/>
</dbReference>
<accession>A0A9X2KB68</accession>
<dbReference type="GO" id="GO:0017004">
    <property type="term" value="P:cytochrome complex assembly"/>
    <property type="evidence" value="ECO:0007669"/>
    <property type="project" value="UniProtKB-KW"/>
</dbReference>
<dbReference type="InterPro" id="IPR013766">
    <property type="entry name" value="Thioredoxin_domain"/>
</dbReference>
<dbReference type="Pfam" id="PF00578">
    <property type="entry name" value="AhpC-TSA"/>
    <property type="match status" value="1"/>
</dbReference>
<gene>
    <name evidence="8" type="ORF">BJ978_000707</name>
</gene>
<feature type="compositionally biased region" description="Basic and acidic residues" evidence="6">
    <location>
        <begin position="1"/>
        <end position="12"/>
    </location>
</feature>
<dbReference type="InterPro" id="IPR036249">
    <property type="entry name" value="Thioredoxin-like_sf"/>
</dbReference>
<dbReference type="GO" id="GO:0016853">
    <property type="term" value="F:isomerase activity"/>
    <property type="evidence" value="ECO:0007669"/>
    <property type="project" value="UniProtKB-KW"/>
</dbReference>
<evidence type="ECO:0000256" key="5">
    <source>
        <dbReference type="ARBA" id="ARBA00023284"/>
    </source>
</evidence>
<keyword evidence="3" id="KW-0812">Transmembrane</keyword>
<feature type="region of interest" description="Disordered" evidence="6">
    <location>
        <begin position="1"/>
        <end position="26"/>
    </location>
</feature>
<comment type="caution">
    <text evidence="8">The sequence shown here is derived from an EMBL/GenBank/DDBJ whole genome shotgun (WGS) entry which is preliminary data.</text>
</comment>
<dbReference type="EMBL" id="JAMZDY010000001">
    <property type="protein sequence ID" value="MCP2370031.1"/>
    <property type="molecule type" value="Genomic_DNA"/>
</dbReference>
<protein>
    <submittedName>
        <fullName evidence="8">Thiol-disulfide isomerase/thioredoxin</fullName>
    </submittedName>
</protein>
<evidence type="ECO:0000259" key="7">
    <source>
        <dbReference type="PROSITE" id="PS51352"/>
    </source>
</evidence>
<comment type="subcellular location">
    <subcellularLocation>
        <location evidence="1">Cell envelope</location>
    </subcellularLocation>
</comment>
<dbReference type="PROSITE" id="PS00194">
    <property type="entry name" value="THIOREDOXIN_1"/>
    <property type="match status" value="1"/>
</dbReference>
<evidence type="ECO:0000256" key="4">
    <source>
        <dbReference type="ARBA" id="ARBA00023157"/>
    </source>
</evidence>
<keyword evidence="3" id="KW-0735">Signal-anchor</keyword>
<evidence type="ECO:0000256" key="1">
    <source>
        <dbReference type="ARBA" id="ARBA00004196"/>
    </source>
</evidence>
<evidence type="ECO:0000256" key="2">
    <source>
        <dbReference type="ARBA" id="ARBA00022748"/>
    </source>
</evidence>
<dbReference type="OrthoDB" id="9796554at2"/>
<evidence type="ECO:0000256" key="6">
    <source>
        <dbReference type="SAM" id="MobiDB-lite"/>
    </source>
</evidence>
<dbReference type="InterPro" id="IPR000866">
    <property type="entry name" value="AhpC/TSA"/>
</dbReference>
<proteinExistence type="predicted"/>
<evidence type="ECO:0000313" key="8">
    <source>
        <dbReference type="EMBL" id="MCP2370031.1"/>
    </source>
</evidence>
<dbReference type="GO" id="GO:0016491">
    <property type="term" value="F:oxidoreductase activity"/>
    <property type="evidence" value="ECO:0007669"/>
    <property type="project" value="InterPro"/>
</dbReference>
<keyword evidence="8" id="KW-0413">Isomerase</keyword>
<dbReference type="GO" id="GO:0016209">
    <property type="term" value="F:antioxidant activity"/>
    <property type="evidence" value="ECO:0007669"/>
    <property type="project" value="InterPro"/>
</dbReference>
<dbReference type="GO" id="GO:0030313">
    <property type="term" value="C:cell envelope"/>
    <property type="evidence" value="ECO:0007669"/>
    <property type="project" value="UniProtKB-SubCell"/>
</dbReference>
<sequence>MPSEAGSRDARFARSSTGEGARFSTGGRGGRFSTGVAALVAASALLLTGCSTDPLADQFREGSGKNYIAGDGSISEFAADDRGEPITFGGETVEGDEFDSADTLGEVTVVNFWYAGCAPCRVESPVLEEVHQSYAPDEVAFIGVNVRDQADTAAAFEQTYGVTYPSIIDVESGEAQLAFAGPVPPSAVPTTIVLDQQGRVAARVLGQVTDTSILSSLVDRVLDEQA</sequence>
<reference evidence="8" key="1">
    <citation type="submission" date="2022-06" db="EMBL/GenBank/DDBJ databases">
        <title>Sequencing the genomes of 1000 actinobacteria strains.</title>
        <authorList>
            <person name="Klenk H.-P."/>
        </authorList>
    </citation>
    <scope>NUCLEOTIDE SEQUENCE</scope>
    <source>
        <strain evidence="8">DSM 22016</strain>
    </source>
</reference>